<evidence type="ECO:0000256" key="1">
    <source>
        <dbReference type="ARBA" id="ARBA00004448"/>
    </source>
</evidence>
<dbReference type="EMBL" id="BDGG01000006">
    <property type="protein sequence ID" value="GAV00663.1"/>
    <property type="molecule type" value="Genomic_DNA"/>
</dbReference>
<dbReference type="PANTHER" id="PTHR14269">
    <property type="entry name" value="CDP-DIACYLGLYCEROL--GLYCEROL-3-PHOSPHATE 3-PHOSPHATIDYLTRANSFERASE-RELATED"/>
    <property type="match status" value="1"/>
</dbReference>
<dbReference type="EC" id="2.7.8.41" evidence="13"/>
<dbReference type="Pfam" id="PF01066">
    <property type="entry name" value="CDP-OH_P_transf"/>
    <property type="match status" value="1"/>
</dbReference>
<dbReference type="Gene3D" id="1.20.120.1760">
    <property type="match status" value="1"/>
</dbReference>
<keyword evidence="5 15" id="KW-0812">Transmembrane</keyword>
<proteinExistence type="inferred from homology"/>
<evidence type="ECO:0000256" key="11">
    <source>
        <dbReference type="ARBA" id="ARBA00023209"/>
    </source>
</evidence>
<feature type="transmembrane region" description="Helical" evidence="15">
    <location>
        <begin position="168"/>
        <end position="193"/>
    </location>
</feature>
<evidence type="ECO:0000256" key="4">
    <source>
        <dbReference type="ARBA" id="ARBA00022679"/>
    </source>
</evidence>
<keyword evidence="8" id="KW-0443">Lipid metabolism</keyword>
<dbReference type="GO" id="GO:0032049">
    <property type="term" value="P:cardiolipin biosynthetic process"/>
    <property type="evidence" value="ECO:0007669"/>
    <property type="project" value="TreeGrafter"/>
</dbReference>
<protein>
    <recommendedName>
        <fullName evidence="13">cardiolipin synthase (CMP-forming)</fullName>
        <ecNumber evidence="13">2.7.8.41</ecNumber>
    </recommendedName>
</protein>
<keyword evidence="12" id="KW-1208">Phospholipid metabolism</keyword>
<keyword evidence="6" id="KW-0999">Mitochondrion inner membrane</keyword>
<evidence type="ECO:0000256" key="7">
    <source>
        <dbReference type="ARBA" id="ARBA00022989"/>
    </source>
</evidence>
<dbReference type="InterPro" id="IPR050324">
    <property type="entry name" value="CDP-alcohol_PTase-I"/>
</dbReference>
<name>A0A1D1VKK6_RAMVA</name>
<evidence type="ECO:0000256" key="14">
    <source>
        <dbReference type="ARBA" id="ARBA00047433"/>
    </source>
</evidence>
<evidence type="ECO:0000256" key="3">
    <source>
        <dbReference type="ARBA" id="ARBA00022516"/>
    </source>
</evidence>
<keyword evidence="11" id="KW-0594">Phospholipid biosynthesis</keyword>
<keyword evidence="7 15" id="KW-1133">Transmembrane helix</keyword>
<comment type="caution">
    <text evidence="16">The sequence shown here is derived from an EMBL/GenBank/DDBJ whole genome shotgun (WGS) entry which is preliminary data.</text>
</comment>
<dbReference type="InterPro" id="IPR000462">
    <property type="entry name" value="CDP-OH_P_trans"/>
</dbReference>
<evidence type="ECO:0000256" key="2">
    <source>
        <dbReference type="ARBA" id="ARBA00010441"/>
    </source>
</evidence>
<comment type="catalytic activity">
    <reaction evidence="14">
        <text>a CDP-1,2-diacyl-sn-glycerol + a 1,2-diacyl-sn-glycero-3-phospho-(1'-sn-glycerol) = a cardiolipin + CMP + H(+)</text>
        <dbReference type="Rhea" id="RHEA:32931"/>
        <dbReference type="ChEBI" id="CHEBI:15378"/>
        <dbReference type="ChEBI" id="CHEBI:58332"/>
        <dbReference type="ChEBI" id="CHEBI:60377"/>
        <dbReference type="ChEBI" id="CHEBI:62237"/>
        <dbReference type="ChEBI" id="CHEBI:64716"/>
        <dbReference type="EC" id="2.7.8.41"/>
    </reaction>
</comment>
<dbReference type="STRING" id="947166.A0A1D1VKK6"/>
<feature type="transmembrane region" description="Helical" evidence="15">
    <location>
        <begin position="98"/>
        <end position="120"/>
    </location>
</feature>
<evidence type="ECO:0000256" key="12">
    <source>
        <dbReference type="ARBA" id="ARBA00023264"/>
    </source>
</evidence>
<evidence type="ECO:0000256" key="9">
    <source>
        <dbReference type="ARBA" id="ARBA00023128"/>
    </source>
</evidence>
<keyword evidence="10 15" id="KW-0472">Membrane</keyword>
<dbReference type="GO" id="GO:0043337">
    <property type="term" value="F:cardiolipin synthase (CMP-forming)"/>
    <property type="evidence" value="ECO:0007669"/>
    <property type="project" value="UniProtKB-EC"/>
</dbReference>
<gene>
    <name evidence="16" type="primary">RvY_11482</name>
    <name evidence="16" type="synonym">RvY_11482.1</name>
    <name evidence="16" type="ORF">RvY_11482-1</name>
</gene>
<keyword evidence="17" id="KW-1185">Reference proteome</keyword>
<evidence type="ECO:0000256" key="15">
    <source>
        <dbReference type="SAM" id="Phobius"/>
    </source>
</evidence>
<sequence>MNVRTRSLLHRVVFGNNGIFQQLIPESASIILTVDFSSSSLFHSDRTPPSSKEKKNLRHQYQKHREDFLLSKERIKLNLRTQRDETVRKVKEMATKENIFTIPNLLCVVRIGLTPYIGYLILHQDFRLACGVAFFAGLTDLADGYIARKFPSQRSNAGSFLDPLADKLLVTTVVITLTMVHLIPVPLTALIVARDVCLIAAAFVVRYKSIPPPITLSKYFDLTYATANLSPTTISKYNTGIQLFLAVTTLGAPVLGYVDHPALHALWYITAASTIASAGSYMFQKGTYHLFLRKKPGQEP</sequence>
<evidence type="ECO:0000313" key="16">
    <source>
        <dbReference type="EMBL" id="GAV00663.1"/>
    </source>
</evidence>
<organism evidence="16 17">
    <name type="scientific">Ramazzottius varieornatus</name>
    <name type="common">Water bear</name>
    <name type="synonym">Tardigrade</name>
    <dbReference type="NCBI Taxonomy" id="947166"/>
    <lineage>
        <taxon>Eukaryota</taxon>
        <taxon>Metazoa</taxon>
        <taxon>Ecdysozoa</taxon>
        <taxon>Tardigrada</taxon>
        <taxon>Eutardigrada</taxon>
        <taxon>Parachela</taxon>
        <taxon>Hypsibioidea</taxon>
        <taxon>Ramazzottiidae</taxon>
        <taxon>Ramazzottius</taxon>
    </lineage>
</organism>
<feature type="transmembrane region" description="Helical" evidence="15">
    <location>
        <begin position="239"/>
        <end position="258"/>
    </location>
</feature>
<dbReference type="Proteomes" id="UP000186922">
    <property type="component" value="Unassembled WGS sequence"/>
</dbReference>
<dbReference type="PANTHER" id="PTHR14269:SF60">
    <property type="entry name" value="CARDIOLIPIN SYNTHASE (CMP-FORMING)"/>
    <property type="match status" value="1"/>
</dbReference>
<dbReference type="FunFam" id="1.20.120.1760:FF:000005">
    <property type="entry name" value="Cardiolipin synthase 1"/>
    <property type="match status" value="1"/>
</dbReference>
<evidence type="ECO:0000256" key="6">
    <source>
        <dbReference type="ARBA" id="ARBA00022792"/>
    </source>
</evidence>
<keyword evidence="3" id="KW-0444">Lipid biosynthesis</keyword>
<dbReference type="GO" id="GO:0005743">
    <property type="term" value="C:mitochondrial inner membrane"/>
    <property type="evidence" value="ECO:0007669"/>
    <property type="project" value="UniProtKB-SubCell"/>
</dbReference>
<dbReference type="OrthoDB" id="10020554at2759"/>
<dbReference type="InterPro" id="IPR043130">
    <property type="entry name" value="CDP-OH_PTrfase_TM_dom"/>
</dbReference>
<evidence type="ECO:0000313" key="17">
    <source>
        <dbReference type="Proteomes" id="UP000186922"/>
    </source>
</evidence>
<evidence type="ECO:0000256" key="10">
    <source>
        <dbReference type="ARBA" id="ARBA00023136"/>
    </source>
</evidence>
<comment type="subcellular location">
    <subcellularLocation>
        <location evidence="1">Mitochondrion inner membrane</location>
        <topology evidence="1">Multi-pass membrane protein</topology>
    </subcellularLocation>
</comment>
<evidence type="ECO:0000256" key="5">
    <source>
        <dbReference type="ARBA" id="ARBA00022692"/>
    </source>
</evidence>
<reference evidence="16 17" key="1">
    <citation type="journal article" date="2016" name="Nat. Commun.">
        <title>Extremotolerant tardigrade genome and improved radiotolerance of human cultured cells by tardigrade-unique protein.</title>
        <authorList>
            <person name="Hashimoto T."/>
            <person name="Horikawa D.D."/>
            <person name="Saito Y."/>
            <person name="Kuwahara H."/>
            <person name="Kozuka-Hata H."/>
            <person name="Shin-I T."/>
            <person name="Minakuchi Y."/>
            <person name="Ohishi K."/>
            <person name="Motoyama A."/>
            <person name="Aizu T."/>
            <person name="Enomoto A."/>
            <person name="Kondo K."/>
            <person name="Tanaka S."/>
            <person name="Hara Y."/>
            <person name="Koshikawa S."/>
            <person name="Sagara H."/>
            <person name="Miura T."/>
            <person name="Yokobori S."/>
            <person name="Miyagawa K."/>
            <person name="Suzuki Y."/>
            <person name="Kubo T."/>
            <person name="Oyama M."/>
            <person name="Kohara Y."/>
            <person name="Fujiyama A."/>
            <person name="Arakawa K."/>
            <person name="Katayama T."/>
            <person name="Toyoda A."/>
            <person name="Kunieda T."/>
        </authorList>
    </citation>
    <scope>NUCLEOTIDE SEQUENCE [LARGE SCALE GENOMIC DNA]</scope>
    <source>
        <strain evidence="16 17">YOKOZUNA-1</strain>
    </source>
</reference>
<evidence type="ECO:0000256" key="8">
    <source>
        <dbReference type="ARBA" id="ARBA00023098"/>
    </source>
</evidence>
<accession>A0A1D1VKK6</accession>
<comment type="similarity">
    <text evidence="2">Belongs to the CDP-alcohol phosphatidyltransferase class-I family.</text>
</comment>
<keyword evidence="9" id="KW-0496">Mitochondrion</keyword>
<feature type="transmembrane region" description="Helical" evidence="15">
    <location>
        <begin position="265"/>
        <end position="283"/>
    </location>
</feature>
<dbReference type="AlphaFoldDB" id="A0A1D1VKK6"/>
<keyword evidence="4" id="KW-0808">Transferase</keyword>
<evidence type="ECO:0000256" key="13">
    <source>
        <dbReference type="ARBA" id="ARBA00039001"/>
    </source>
</evidence>